<dbReference type="Proteomes" id="UP000218231">
    <property type="component" value="Unassembled WGS sequence"/>
</dbReference>
<organism evidence="2 3">
    <name type="scientific">Diploscapter pachys</name>
    <dbReference type="NCBI Taxonomy" id="2018661"/>
    <lineage>
        <taxon>Eukaryota</taxon>
        <taxon>Metazoa</taxon>
        <taxon>Ecdysozoa</taxon>
        <taxon>Nematoda</taxon>
        <taxon>Chromadorea</taxon>
        <taxon>Rhabditida</taxon>
        <taxon>Rhabditina</taxon>
        <taxon>Rhabditomorpha</taxon>
        <taxon>Rhabditoidea</taxon>
        <taxon>Rhabditidae</taxon>
        <taxon>Diploscapter</taxon>
    </lineage>
</organism>
<keyword evidence="3" id="KW-1185">Reference proteome</keyword>
<evidence type="ECO:0000256" key="1">
    <source>
        <dbReference type="SAM" id="SignalP"/>
    </source>
</evidence>
<name>A0A2A2M2V7_9BILA</name>
<proteinExistence type="predicted"/>
<dbReference type="AlphaFoldDB" id="A0A2A2M2V7"/>
<evidence type="ECO:0000313" key="2">
    <source>
        <dbReference type="EMBL" id="PAV92786.1"/>
    </source>
</evidence>
<feature type="signal peptide" evidence="1">
    <location>
        <begin position="1"/>
        <end position="18"/>
    </location>
</feature>
<sequence>MRPFSISLLFCLIAITIAQFRPNEPARNSTNEASKPRGRGGRFRWISSNNMTEGEAEEYQRKFGINPRRMANRLQRLKKMGFQGRQTAMTAEDRSRMEIRRQVSFEDQNNRCRLICNGSYKTCYNNSAF</sequence>
<accession>A0A2A2M2V7</accession>
<keyword evidence="1" id="KW-0732">Signal</keyword>
<feature type="chain" id="PRO_5012833017" evidence="1">
    <location>
        <begin position="19"/>
        <end position="129"/>
    </location>
</feature>
<dbReference type="EMBL" id="LIAE01006009">
    <property type="protein sequence ID" value="PAV92786.1"/>
    <property type="molecule type" value="Genomic_DNA"/>
</dbReference>
<gene>
    <name evidence="2" type="ORF">WR25_03663</name>
</gene>
<reference evidence="2 3" key="1">
    <citation type="journal article" date="2017" name="Curr. Biol.">
        <title>Genome architecture and evolution of a unichromosomal asexual nematode.</title>
        <authorList>
            <person name="Fradin H."/>
            <person name="Zegar C."/>
            <person name="Gutwein M."/>
            <person name="Lucas J."/>
            <person name="Kovtun M."/>
            <person name="Corcoran D."/>
            <person name="Baugh L.R."/>
            <person name="Kiontke K."/>
            <person name="Gunsalus K."/>
            <person name="Fitch D.H."/>
            <person name="Piano F."/>
        </authorList>
    </citation>
    <scope>NUCLEOTIDE SEQUENCE [LARGE SCALE GENOMIC DNA]</scope>
    <source>
        <strain evidence="2">PF1309</strain>
    </source>
</reference>
<evidence type="ECO:0000313" key="3">
    <source>
        <dbReference type="Proteomes" id="UP000218231"/>
    </source>
</evidence>
<protein>
    <submittedName>
        <fullName evidence="2">Uncharacterized protein</fullName>
    </submittedName>
</protein>
<comment type="caution">
    <text evidence="2">The sequence shown here is derived from an EMBL/GenBank/DDBJ whole genome shotgun (WGS) entry which is preliminary data.</text>
</comment>